<comment type="caution">
    <text evidence="7">The sequence shown here is derived from an EMBL/GenBank/DDBJ whole genome shotgun (WGS) entry which is preliminary data.</text>
</comment>
<proteinExistence type="inferred from homology"/>
<feature type="compositionally biased region" description="Basic and acidic residues" evidence="5">
    <location>
        <begin position="639"/>
        <end position="648"/>
    </location>
</feature>
<evidence type="ECO:0000256" key="2">
    <source>
        <dbReference type="ARBA" id="ARBA00022737"/>
    </source>
</evidence>
<feature type="domain" description="Clu" evidence="6">
    <location>
        <begin position="344"/>
        <end position="588"/>
    </location>
</feature>
<dbReference type="Pfam" id="PF05303">
    <property type="entry name" value="GSKIP_dom"/>
    <property type="match status" value="1"/>
</dbReference>
<feature type="compositionally biased region" description="Basic and acidic residues" evidence="5">
    <location>
        <begin position="42"/>
        <end position="55"/>
    </location>
</feature>
<keyword evidence="3" id="KW-0802">TPR repeat</keyword>
<evidence type="ECO:0000313" key="7">
    <source>
        <dbReference type="EMBL" id="KAJ9609157.1"/>
    </source>
</evidence>
<keyword evidence="2" id="KW-0677">Repeat</keyword>
<comment type="subunit">
    <text evidence="4">May associate with the eukaryotic translation initiation factor 3 (eIF-3) complex.</text>
</comment>
<dbReference type="InterPro" id="IPR027523">
    <property type="entry name" value="CLU_prot"/>
</dbReference>
<keyword evidence="8" id="KW-1185">Reference proteome</keyword>
<feature type="compositionally biased region" description="Polar residues" evidence="5">
    <location>
        <begin position="1247"/>
        <end position="1271"/>
    </location>
</feature>
<feature type="compositionally biased region" description="Polar residues" evidence="5">
    <location>
        <begin position="923"/>
        <end position="945"/>
    </location>
</feature>
<evidence type="ECO:0000256" key="4">
    <source>
        <dbReference type="HAMAP-Rule" id="MF_03013"/>
    </source>
</evidence>
<dbReference type="SUPFAM" id="SSF103107">
    <property type="entry name" value="Hypothetical protein c14orf129, hspc210"/>
    <property type="match status" value="1"/>
</dbReference>
<dbReference type="GO" id="GO:0007005">
    <property type="term" value="P:mitochondrion organization"/>
    <property type="evidence" value="ECO:0007669"/>
    <property type="project" value="UniProtKB-UniRule"/>
</dbReference>
<dbReference type="InterPro" id="IPR028275">
    <property type="entry name" value="CLU_N"/>
</dbReference>
<dbReference type="FunFam" id="1.25.40.10:FF:000293">
    <property type="entry name" value="Clustered mitochondria protein homolog"/>
    <property type="match status" value="1"/>
</dbReference>
<name>A0AA38X994_9EURO</name>
<comment type="function">
    <text evidence="4">mRNA-binding protein involved in proper cytoplasmic distribution of mitochondria.</text>
</comment>
<dbReference type="InterPro" id="IPR033646">
    <property type="entry name" value="CLU-central"/>
</dbReference>
<dbReference type="GO" id="GO:0005737">
    <property type="term" value="C:cytoplasm"/>
    <property type="evidence" value="ECO:0007669"/>
    <property type="project" value="UniProtKB-SubCell"/>
</dbReference>
<dbReference type="HAMAP" id="MF_03013">
    <property type="entry name" value="CLU"/>
    <property type="match status" value="1"/>
</dbReference>
<dbReference type="InterPro" id="IPR023231">
    <property type="entry name" value="GSKIP_dom_sf"/>
</dbReference>
<dbReference type="CDD" id="cd15466">
    <property type="entry name" value="CLU-central"/>
    <property type="match status" value="1"/>
</dbReference>
<dbReference type="PANTHER" id="PTHR12601">
    <property type="entry name" value="EUKARYOTIC TRANSLATION INITIATION FACTOR 3 SUBUNIT EIF-3"/>
    <property type="match status" value="1"/>
</dbReference>
<evidence type="ECO:0000256" key="1">
    <source>
        <dbReference type="ARBA" id="ARBA00022490"/>
    </source>
</evidence>
<protein>
    <recommendedName>
        <fullName evidence="4">Clustered mitochondria protein homolog</fullName>
    </recommendedName>
    <alternativeName>
        <fullName evidence="4">Protein TIF31 homolog</fullName>
    </alternativeName>
</protein>
<dbReference type="Gene3D" id="3.30.2280.10">
    <property type="entry name" value="Hypothetical protein (hspc210)"/>
    <property type="match status" value="1"/>
</dbReference>
<evidence type="ECO:0000256" key="3">
    <source>
        <dbReference type="ARBA" id="ARBA00022803"/>
    </source>
</evidence>
<keyword evidence="1 4" id="KW-0963">Cytoplasm</keyword>
<feature type="region of interest" description="Disordered" evidence="5">
    <location>
        <begin position="923"/>
        <end position="970"/>
    </location>
</feature>
<keyword evidence="4" id="KW-0694">RNA-binding</keyword>
<feature type="region of interest" description="Disordered" evidence="5">
    <location>
        <begin position="1242"/>
        <end position="1322"/>
    </location>
</feature>
<dbReference type="GO" id="GO:0048312">
    <property type="term" value="P:intracellular distribution of mitochondria"/>
    <property type="evidence" value="ECO:0007669"/>
    <property type="project" value="TreeGrafter"/>
</dbReference>
<dbReference type="GO" id="GO:0003729">
    <property type="term" value="F:mRNA binding"/>
    <property type="evidence" value="ECO:0007669"/>
    <property type="project" value="TreeGrafter"/>
</dbReference>
<gene>
    <name evidence="4 7" type="primary">CLU1</name>
    <name evidence="4" type="synonym">TIF31</name>
    <name evidence="7" type="ORF">H2200_006929</name>
</gene>
<feature type="region of interest" description="Disordered" evidence="5">
    <location>
        <begin position="629"/>
        <end position="693"/>
    </location>
</feature>
<feature type="compositionally biased region" description="Basic and acidic residues" evidence="5">
    <location>
        <begin position="657"/>
        <end position="693"/>
    </location>
</feature>
<comment type="subcellular location">
    <subcellularLocation>
        <location evidence="4">Cytoplasm</location>
    </subcellularLocation>
</comment>
<dbReference type="InterPro" id="IPR025697">
    <property type="entry name" value="CLU_dom"/>
</dbReference>
<evidence type="ECO:0000256" key="5">
    <source>
        <dbReference type="SAM" id="MobiDB-lite"/>
    </source>
</evidence>
<reference evidence="7" key="1">
    <citation type="submission" date="2022-10" db="EMBL/GenBank/DDBJ databases">
        <title>Culturing micro-colonial fungi from biological soil crusts in the Mojave desert and describing Neophaeococcomyces mojavensis, and introducing the new genera and species Taxawa tesnikishii.</title>
        <authorList>
            <person name="Kurbessoian T."/>
            <person name="Stajich J.E."/>
        </authorList>
    </citation>
    <scope>NUCLEOTIDE SEQUENCE</scope>
    <source>
        <strain evidence="7">TK_41</strain>
    </source>
</reference>
<accession>A0AA38X994</accession>
<dbReference type="Pfam" id="PF13424">
    <property type="entry name" value="TPR_12"/>
    <property type="match status" value="1"/>
</dbReference>
<dbReference type="Pfam" id="PF13374">
    <property type="entry name" value="TPR_10"/>
    <property type="match status" value="1"/>
</dbReference>
<dbReference type="InterPro" id="IPR007967">
    <property type="entry name" value="GSKIP_dom"/>
</dbReference>
<dbReference type="Pfam" id="PF13236">
    <property type="entry name" value="CLU"/>
    <property type="match status" value="1"/>
</dbReference>
<dbReference type="Pfam" id="PF15044">
    <property type="entry name" value="CLU_N"/>
    <property type="match status" value="1"/>
</dbReference>
<organism evidence="7 8">
    <name type="scientific">Cladophialophora chaetospira</name>
    <dbReference type="NCBI Taxonomy" id="386627"/>
    <lineage>
        <taxon>Eukaryota</taxon>
        <taxon>Fungi</taxon>
        <taxon>Dikarya</taxon>
        <taxon>Ascomycota</taxon>
        <taxon>Pezizomycotina</taxon>
        <taxon>Eurotiomycetes</taxon>
        <taxon>Chaetothyriomycetidae</taxon>
        <taxon>Chaetothyriales</taxon>
        <taxon>Herpotrichiellaceae</taxon>
        <taxon>Cladophialophora</taxon>
    </lineage>
</organism>
<dbReference type="Pfam" id="PF12807">
    <property type="entry name" value="eIF3_p135"/>
    <property type="match status" value="1"/>
</dbReference>
<feature type="compositionally biased region" description="Basic residues" evidence="5">
    <location>
        <begin position="1302"/>
        <end position="1322"/>
    </location>
</feature>
<evidence type="ECO:0000313" key="8">
    <source>
        <dbReference type="Proteomes" id="UP001172673"/>
    </source>
</evidence>
<dbReference type="InterPro" id="IPR011990">
    <property type="entry name" value="TPR-like_helical_dom_sf"/>
</dbReference>
<dbReference type="PROSITE" id="PS51823">
    <property type="entry name" value="CLU"/>
    <property type="match status" value="1"/>
</dbReference>
<dbReference type="Gene3D" id="1.25.40.10">
    <property type="entry name" value="Tetratricopeptide repeat domain"/>
    <property type="match status" value="1"/>
</dbReference>
<feature type="compositionally biased region" description="Polar residues" evidence="5">
    <location>
        <begin position="1"/>
        <end position="35"/>
    </location>
</feature>
<dbReference type="FunFam" id="3.30.2280.10:FF:000002">
    <property type="entry name" value="Clustered mitochondria protein homolog"/>
    <property type="match status" value="1"/>
</dbReference>
<dbReference type="Proteomes" id="UP001172673">
    <property type="component" value="Unassembled WGS sequence"/>
</dbReference>
<feature type="region of interest" description="Disordered" evidence="5">
    <location>
        <begin position="1"/>
        <end position="57"/>
    </location>
</feature>
<comment type="similarity">
    <text evidence="4">Belongs to the CLU family.</text>
</comment>
<dbReference type="EMBL" id="JAPDRK010000009">
    <property type="protein sequence ID" value="KAJ9609157.1"/>
    <property type="molecule type" value="Genomic_DNA"/>
</dbReference>
<sequence>MAQTNGDVKTTQDETNALNKDESSSTVVNGNGTNGHSHEHHHNHDHDHDHPHDDPNAGALFQVTVKLPHKPYKQTITVTSQEQVQDVRQSIVETPDTFQYTCFHLEHNGQRINDFVELSEVKELKADDQIVLVEDPYTEKEARLHVIRIRELIGATGDRSDQLHGICAGLSLHDDKFGSVNAPADKTEGNPLAGYEVDGQLALEAILPSHQDNLPKTIKSLGVSQWNPPPYHLRQRGHLLYLQLTTNEGEQHQITATISGFYVNKSSSNKFDPFPRPAPKNHSAHSLLNLISALSPSFSDTFVNLQKINGQKDLLTTFPFQNAIPANPWLVPSAYAQGSLHQADPTRAQESYLIGGADGAENLRDWNEEFQTTRELPRETLQDRVFRERLTSKLFADYNDAAARGAVLVARGEVAPLNPTEGRDAQIFIYNNIFYSFGADGVQTFASEGGDEAARVAVGKDVAGVKAVNQLDINGLFTPGTVVVDYLGKRIVGQSIVPGIFKQREPGEHQIDYGGVEGRDIVTENEAFVPVFEKLSKALRVKKHAVWDKEGKRHDLEGSVETKGLLGTDGRKYVLDLYRVTPLDVAWSEEVEADTGDDKYPHRMSVLRLELVEAYWRIKMQEYVKAEIEKRRAKPTHGQVEDAKDGQETKVNGHALEGARKEEETGDAPGKDGKEEKLDDSQDESAKAAPLEQERVDISNFNFALNTDACSGQTPQTDEEKQEYEADEKEVRAVCEFLRSKVIPDLINELHDGDVGFPMDGRSLCQLMHKRGINIRYLGRLAQAAKEKGSRLEAFSTVLLQEMVARAFKHVANRYLRHLPAVFAGACISHLLNCLLGAEVNSNPRAELDEDLRGLFPEGDFSFEQINPSKLLVELEKQIKVRYRYALEDGWRASIRSLPLLREISLRLGLQLTAREYTFSKGVQSGLDSSPARSSSDTHSSNGAQSEEGSKKKKKKGGDQAQTNGTASKPVTTFMAEDVLNIAPVVKDAAPRSALAEEALEAGKLSLARGDKQLGQELVLESLSLHEQIYGILHPEVAKMYNSLSTIYYQTDEKEAAVELARKAVIVTERTLGVDSHDTILAYLNLSLFEHHTGNTKQALKYVRHALELWRIIFGPNHPDSITTMNNAAVMLQSIKEYTESRKWFEACFTVCEGLFGRQSINAATIQFQLAQALALDGDPHGAVNKMRDAYSTFLAELGANDRNTKEAENWLEQLTQNAVSIAKQAKMLQSRRFAGIRHLPRMGGSTRLQPQNASTAAPSSSSRVASTQPVVRTGTGDPTVDTRTIAELVNYIEGGDSKGSGRTKQKKKSLNPKARRTAVTA</sequence>
<evidence type="ECO:0000259" key="6">
    <source>
        <dbReference type="PROSITE" id="PS51823"/>
    </source>
</evidence>
<feature type="compositionally biased region" description="Polar residues" evidence="5">
    <location>
        <begin position="960"/>
        <end position="970"/>
    </location>
</feature>
<dbReference type="SUPFAM" id="SSF48452">
    <property type="entry name" value="TPR-like"/>
    <property type="match status" value="1"/>
</dbReference>
<dbReference type="PANTHER" id="PTHR12601:SF6">
    <property type="entry name" value="CLUSTERED MITOCHONDRIA PROTEIN HOMOLOG"/>
    <property type="match status" value="1"/>
</dbReference>